<dbReference type="InterPro" id="IPR017853">
    <property type="entry name" value="GH"/>
</dbReference>
<dbReference type="GO" id="GO:0009313">
    <property type="term" value="P:oligosaccharide catabolic process"/>
    <property type="evidence" value="ECO:0007669"/>
    <property type="project" value="TreeGrafter"/>
</dbReference>
<evidence type="ECO:0000256" key="1">
    <source>
        <dbReference type="ARBA" id="ARBA00008061"/>
    </source>
</evidence>
<dbReference type="InterPro" id="IPR045857">
    <property type="entry name" value="O16G_dom_2"/>
</dbReference>
<accession>A0A1I2SK31</accession>
<dbReference type="GO" id="GO:0004556">
    <property type="term" value="F:alpha-amylase activity"/>
    <property type="evidence" value="ECO:0007669"/>
    <property type="project" value="TreeGrafter"/>
</dbReference>
<dbReference type="FunFam" id="3.90.400.10:FF:000002">
    <property type="entry name" value="Sucrose isomerase"/>
    <property type="match status" value="1"/>
</dbReference>
<evidence type="ECO:0000313" key="5">
    <source>
        <dbReference type="EMBL" id="SFG53245.1"/>
    </source>
</evidence>
<dbReference type="NCBIfam" id="NF008183">
    <property type="entry name" value="PRK10933.1"/>
    <property type="match status" value="1"/>
</dbReference>
<dbReference type="Gene3D" id="2.60.40.1180">
    <property type="entry name" value="Golgi alpha-mannosidase II"/>
    <property type="match status" value="1"/>
</dbReference>
<keyword evidence="2" id="KW-0378">Hydrolase</keyword>
<dbReference type="EMBL" id="FOPI01000032">
    <property type="protein sequence ID" value="SFG53245.1"/>
    <property type="molecule type" value="Genomic_DNA"/>
</dbReference>
<dbReference type="RefSeq" id="WP_014073010.1">
    <property type="nucleotide sequence ID" value="NZ_AYYL01000031.1"/>
</dbReference>
<dbReference type="Pfam" id="PF00128">
    <property type="entry name" value="Alpha-amylase"/>
    <property type="match status" value="1"/>
</dbReference>
<name>A0A1I2SK31_9LACO</name>
<dbReference type="InterPro" id="IPR006047">
    <property type="entry name" value="GH13_cat_dom"/>
</dbReference>
<dbReference type="OrthoDB" id="9805159at2"/>
<dbReference type="Gene3D" id="3.90.400.10">
    <property type="entry name" value="Oligo-1,6-glucosidase, Domain 2"/>
    <property type="match status" value="1"/>
</dbReference>
<reference evidence="6" key="1">
    <citation type="submission" date="2016-10" db="EMBL/GenBank/DDBJ databases">
        <authorList>
            <person name="Varghese N."/>
            <person name="Submissions S."/>
        </authorList>
    </citation>
    <scope>NUCLEOTIDE SEQUENCE [LARGE SCALE GENOMIC DNA]</scope>
    <source>
        <strain evidence="6">DSM 20403</strain>
    </source>
</reference>
<dbReference type="FunFam" id="3.20.20.80:FF:000064">
    <property type="entry name" value="Oligo-1,6-glucosidase"/>
    <property type="match status" value="2"/>
</dbReference>
<feature type="domain" description="Glycosyl hydrolase family 13 catalytic" evidence="4">
    <location>
        <begin position="13"/>
        <end position="405"/>
    </location>
</feature>
<comment type="similarity">
    <text evidence="1">Belongs to the glycosyl hydrolase 13 family.</text>
</comment>
<dbReference type="Proteomes" id="UP000182635">
    <property type="component" value="Unassembled WGS sequence"/>
</dbReference>
<evidence type="ECO:0000313" key="6">
    <source>
        <dbReference type="Proteomes" id="UP000182635"/>
    </source>
</evidence>
<dbReference type="CDD" id="cd11333">
    <property type="entry name" value="AmyAc_SI_OligoGlu_DGase"/>
    <property type="match status" value="1"/>
</dbReference>
<dbReference type="PANTHER" id="PTHR10357">
    <property type="entry name" value="ALPHA-AMYLASE FAMILY MEMBER"/>
    <property type="match status" value="1"/>
</dbReference>
<proteinExistence type="inferred from homology"/>
<dbReference type="SUPFAM" id="SSF51445">
    <property type="entry name" value="(Trans)glycosidases"/>
    <property type="match status" value="1"/>
</dbReference>
<dbReference type="PANTHER" id="PTHR10357:SF179">
    <property type="entry name" value="NEUTRAL AND BASIC AMINO ACID TRANSPORT PROTEIN RBAT"/>
    <property type="match status" value="1"/>
</dbReference>
<evidence type="ECO:0000259" key="4">
    <source>
        <dbReference type="SMART" id="SM00642"/>
    </source>
</evidence>
<protein>
    <submittedName>
        <fullName evidence="5">Glucan 1,6-alpha-glucosidase</fullName>
    </submittedName>
</protein>
<dbReference type="GeneID" id="29801702"/>
<evidence type="ECO:0000256" key="3">
    <source>
        <dbReference type="ARBA" id="ARBA00023295"/>
    </source>
</evidence>
<dbReference type="InterPro" id="IPR013780">
    <property type="entry name" value="Glyco_hydro_b"/>
</dbReference>
<organism evidence="5 6">
    <name type="scientific">Ligilactobacillus ruminis DSM 20403 = NBRC 102161</name>
    <dbReference type="NCBI Taxonomy" id="1423798"/>
    <lineage>
        <taxon>Bacteria</taxon>
        <taxon>Bacillati</taxon>
        <taxon>Bacillota</taxon>
        <taxon>Bacilli</taxon>
        <taxon>Lactobacillales</taxon>
        <taxon>Lactobacillaceae</taxon>
        <taxon>Ligilactobacillus</taxon>
    </lineage>
</organism>
<evidence type="ECO:0000256" key="2">
    <source>
        <dbReference type="ARBA" id="ARBA00022801"/>
    </source>
</evidence>
<dbReference type="SUPFAM" id="SSF51011">
    <property type="entry name" value="Glycosyl hydrolase domain"/>
    <property type="match status" value="1"/>
</dbReference>
<dbReference type="Gene3D" id="3.20.20.80">
    <property type="entry name" value="Glycosidases"/>
    <property type="match status" value="1"/>
</dbReference>
<keyword evidence="3" id="KW-0326">Glycosidase</keyword>
<gene>
    <name evidence="5" type="ORF">SAMN02910432_01729</name>
</gene>
<sequence length="541" mass="63131">MERKWWQKVTVYQIYPRSFQDSNNDGIGDLKGIISRLDYLEKLGIGAIWLSPVYSSPNDDNGYDISDYRNIMKEFGTMSDMEELIDEANKRGIRIVMDLVVNHTSDEHSWFIEAKKSKDSKYRDYYIWRDPIDGSEPNSLKSCFGGSAWQYDEQSGQYYLHFFSPKQPDLNWENPEVREEVYDMMNFWIDKGIGGFRMDVIEMIGKQPDKMISSNGPKLHEYIKEMNQKTFGNHDLLTVGETWGATPDIAKLYSDPERNELSMIFQFEATTLDQIDGKPKWFTKPLDVLGLKHVLSKWQTCLEDRGWNSLFWNNHDLPRAVSQYGDDGIYRIESAKMLAIVLHLLKGTPYVYQGEELGMTNCKVEDISEVDDIESRNMYFEEIEKGTPKEELINRINRKGRDNARTPMQWDGTENAGFTKGTPWLHVNANYHTINAKACLEDENSIFYTYKKLIDYRKKNDIVVYGDYEMVDDVPDDVFVYLRKYRGQMLLVCANFTNEFRRINLDKFGRQTSFISNYDEGVIDLSSKVLKPYEAFAIEVK</sequence>
<dbReference type="SMART" id="SM00642">
    <property type="entry name" value="Aamy"/>
    <property type="match status" value="1"/>
</dbReference>
<dbReference type="AlphaFoldDB" id="A0A1I2SK31"/>